<dbReference type="eggNOG" id="COG1538">
    <property type="taxonomic scope" value="Bacteria"/>
</dbReference>
<reference evidence="10 11" key="1">
    <citation type="journal article" date="2009" name="J. Bacteriol.">
        <title>Complete and draft genome sequences of six members of the Aquificales.</title>
        <authorList>
            <person name="Reysenbach A.L."/>
            <person name="Hamamura N."/>
            <person name="Podar M."/>
            <person name="Griffiths E."/>
            <person name="Ferreira S."/>
            <person name="Hochstein R."/>
            <person name="Heidelberg J."/>
            <person name="Johnson J."/>
            <person name="Mead D."/>
            <person name="Pohorille A."/>
            <person name="Sarmiento M."/>
            <person name="Schweighofer K."/>
            <person name="Seshadri R."/>
            <person name="Voytek M.A."/>
        </authorList>
    </citation>
    <scope>NUCLEOTIDE SEQUENCE [LARGE SCALE GENOMIC DNA]</scope>
    <source>
        <strain evidence="11">Az-Fu1 / DSM 15241 / OCM 825</strain>
    </source>
</reference>
<dbReference type="InterPro" id="IPR051906">
    <property type="entry name" value="TolC-like"/>
</dbReference>
<keyword evidence="6" id="KW-0472">Membrane</keyword>
<dbReference type="GO" id="GO:0015562">
    <property type="term" value="F:efflux transmembrane transporter activity"/>
    <property type="evidence" value="ECO:0007669"/>
    <property type="project" value="InterPro"/>
</dbReference>
<dbReference type="PANTHER" id="PTHR30026:SF20">
    <property type="entry name" value="OUTER MEMBRANE PROTEIN TOLC"/>
    <property type="match status" value="1"/>
</dbReference>
<sequence length="420" mass="48581">MKKLIFSLIFISSANAITLQEAVNKALENNKEILSYKQQIKTAEFQLKVDQTLYLPTIYTQVSQSFYNQTPMTKIPNFPVSFKQSNRDFLKFDIGFSQSLYTGGLTQAKIEASKYNLKATQSFYKEKENQIKAEVIKAYIDVFISKSLIDIYKKELEAVESIYKQQEAFFKEGIITKVDLLQSKVRLAEVKRDLQQAEGNYKIALSRLSQLIGEDLKDENFEPLNIEIKDIPSLDTLIETAYQKRKILDFYKENINQAEKVVEIEKSAFLPKVFLQGDYIYTNQSPYLDPKGNFLLTLGASIEFQTTQPYYKILQAKSNAKKLRFDLQDTKEKIKLELKTAYENYITAKENYKVALESLDYAKEYFELVKEQYTNQLATNTDLLNAESALTRALESKEINYYNLLKSYIDIKKAVGEDIP</sequence>
<dbReference type="OrthoDB" id="9472at2"/>
<dbReference type="AlphaFoldDB" id="C1DVS4"/>
<feature type="chain" id="PRO_5002908869" evidence="9">
    <location>
        <begin position="17"/>
        <end position="420"/>
    </location>
</feature>
<evidence type="ECO:0000256" key="5">
    <source>
        <dbReference type="ARBA" id="ARBA00022692"/>
    </source>
</evidence>
<dbReference type="SUPFAM" id="SSF56954">
    <property type="entry name" value="Outer membrane efflux proteins (OEP)"/>
    <property type="match status" value="1"/>
</dbReference>
<dbReference type="InterPro" id="IPR003423">
    <property type="entry name" value="OMP_efflux"/>
</dbReference>
<name>C1DVS4_SULAA</name>
<evidence type="ECO:0000256" key="7">
    <source>
        <dbReference type="ARBA" id="ARBA00023237"/>
    </source>
</evidence>
<dbReference type="HOGENOM" id="CLU_012817_10_4_0"/>
<evidence type="ECO:0000256" key="2">
    <source>
        <dbReference type="ARBA" id="ARBA00007613"/>
    </source>
</evidence>
<keyword evidence="11" id="KW-1185">Reference proteome</keyword>
<dbReference type="RefSeq" id="WP_012674564.1">
    <property type="nucleotide sequence ID" value="NC_012438.1"/>
</dbReference>
<keyword evidence="7" id="KW-0998">Cell outer membrane</keyword>
<dbReference type="EMBL" id="CP001229">
    <property type="protein sequence ID" value="ACN99246.1"/>
    <property type="molecule type" value="Genomic_DNA"/>
</dbReference>
<feature type="signal peptide" evidence="9">
    <location>
        <begin position="1"/>
        <end position="16"/>
    </location>
</feature>
<evidence type="ECO:0000256" key="8">
    <source>
        <dbReference type="SAM" id="Coils"/>
    </source>
</evidence>
<dbReference type="PANTHER" id="PTHR30026">
    <property type="entry name" value="OUTER MEMBRANE PROTEIN TOLC"/>
    <property type="match status" value="1"/>
</dbReference>
<dbReference type="STRING" id="204536.SULAZ_1241"/>
<evidence type="ECO:0000256" key="4">
    <source>
        <dbReference type="ARBA" id="ARBA00022452"/>
    </source>
</evidence>
<evidence type="ECO:0000256" key="9">
    <source>
        <dbReference type="SAM" id="SignalP"/>
    </source>
</evidence>
<evidence type="ECO:0000256" key="6">
    <source>
        <dbReference type="ARBA" id="ARBA00023136"/>
    </source>
</evidence>
<organism evidence="10 11">
    <name type="scientific">Sulfurihydrogenibium azorense (strain DSM 15241 / OCM 825 / Az-Fu1)</name>
    <dbReference type="NCBI Taxonomy" id="204536"/>
    <lineage>
        <taxon>Bacteria</taxon>
        <taxon>Pseudomonadati</taxon>
        <taxon>Aquificota</taxon>
        <taxon>Aquificia</taxon>
        <taxon>Aquificales</taxon>
        <taxon>Hydrogenothermaceae</taxon>
        <taxon>Sulfurihydrogenibium</taxon>
    </lineage>
</organism>
<keyword evidence="9" id="KW-0732">Signal</keyword>
<gene>
    <name evidence="10" type="ordered locus">SULAZ_1241</name>
</gene>
<evidence type="ECO:0000256" key="1">
    <source>
        <dbReference type="ARBA" id="ARBA00004442"/>
    </source>
</evidence>
<keyword evidence="5" id="KW-0812">Transmembrane</keyword>
<proteinExistence type="inferred from homology"/>
<feature type="coiled-coil region" evidence="8">
    <location>
        <begin position="180"/>
        <end position="207"/>
    </location>
</feature>
<accession>C1DVS4</accession>
<dbReference type="KEGG" id="saf:SULAZ_1241"/>
<evidence type="ECO:0000313" key="10">
    <source>
        <dbReference type="EMBL" id="ACN99246.1"/>
    </source>
</evidence>
<dbReference type="GO" id="GO:0009279">
    <property type="term" value="C:cell outer membrane"/>
    <property type="evidence" value="ECO:0007669"/>
    <property type="project" value="UniProtKB-SubCell"/>
</dbReference>
<dbReference type="Pfam" id="PF02321">
    <property type="entry name" value="OEP"/>
    <property type="match status" value="2"/>
</dbReference>
<dbReference type="Proteomes" id="UP000001369">
    <property type="component" value="Chromosome"/>
</dbReference>
<comment type="subcellular location">
    <subcellularLocation>
        <location evidence="1">Cell outer membrane</location>
    </subcellularLocation>
</comment>
<keyword evidence="4" id="KW-1134">Transmembrane beta strand</keyword>
<dbReference type="GO" id="GO:0015288">
    <property type="term" value="F:porin activity"/>
    <property type="evidence" value="ECO:0007669"/>
    <property type="project" value="TreeGrafter"/>
</dbReference>
<dbReference type="Gene3D" id="1.20.1600.10">
    <property type="entry name" value="Outer membrane efflux proteins (OEP)"/>
    <property type="match status" value="1"/>
</dbReference>
<keyword evidence="3" id="KW-0813">Transport</keyword>
<keyword evidence="8" id="KW-0175">Coiled coil</keyword>
<comment type="similarity">
    <text evidence="2">Belongs to the outer membrane factor (OMF) (TC 1.B.17) family.</text>
</comment>
<evidence type="ECO:0000256" key="3">
    <source>
        <dbReference type="ARBA" id="ARBA00022448"/>
    </source>
</evidence>
<dbReference type="GO" id="GO:1990281">
    <property type="term" value="C:efflux pump complex"/>
    <property type="evidence" value="ECO:0007669"/>
    <property type="project" value="TreeGrafter"/>
</dbReference>
<evidence type="ECO:0000313" key="11">
    <source>
        <dbReference type="Proteomes" id="UP000001369"/>
    </source>
</evidence>
<protein>
    <submittedName>
        <fullName evidence="10">Outer membrane efflux protein</fullName>
    </submittedName>
</protein>